<evidence type="ECO:0000313" key="1">
    <source>
        <dbReference type="Proteomes" id="UP000095283"/>
    </source>
</evidence>
<dbReference type="AlphaFoldDB" id="A0A1I7WNZ5"/>
<keyword evidence="1" id="KW-1185">Reference proteome</keyword>
<sequence length="73" mass="8248">MTTNTIKLSRTMGETRIILRPSDYADLPRWKGQQRKVKAIRCHINTSNLECSLINIATNLELKSGPQYKASTA</sequence>
<proteinExistence type="predicted"/>
<reference evidence="2" key="1">
    <citation type="submission" date="2016-11" db="UniProtKB">
        <authorList>
            <consortium name="WormBaseParasite"/>
        </authorList>
    </citation>
    <scope>IDENTIFICATION</scope>
</reference>
<accession>A0A1I7WNZ5</accession>
<organism evidence="1 2">
    <name type="scientific">Heterorhabditis bacteriophora</name>
    <name type="common">Entomopathogenic nematode worm</name>
    <dbReference type="NCBI Taxonomy" id="37862"/>
    <lineage>
        <taxon>Eukaryota</taxon>
        <taxon>Metazoa</taxon>
        <taxon>Ecdysozoa</taxon>
        <taxon>Nematoda</taxon>
        <taxon>Chromadorea</taxon>
        <taxon>Rhabditida</taxon>
        <taxon>Rhabditina</taxon>
        <taxon>Rhabditomorpha</taxon>
        <taxon>Strongyloidea</taxon>
        <taxon>Heterorhabditidae</taxon>
        <taxon>Heterorhabditis</taxon>
    </lineage>
</organism>
<name>A0A1I7WNZ5_HETBA</name>
<dbReference type="Proteomes" id="UP000095283">
    <property type="component" value="Unplaced"/>
</dbReference>
<protein>
    <submittedName>
        <fullName evidence="2">Transposase</fullName>
    </submittedName>
</protein>
<evidence type="ECO:0000313" key="2">
    <source>
        <dbReference type="WBParaSite" id="Hba_06813"/>
    </source>
</evidence>
<dbReference type="WBParaSite" id="Hba_06813">
    <property type="protein sequence ID" value="Hba_06813"/>
    <property type="gene ID" value="Hba_06813"/>
</dbReference>